<keyword evidence="6" id="KW-0804">Transcription</keyword>
<keyword evidence="7" id="KW-0539">Nucleus</keyword>
<organism evidence="11 12">
    <name type="scientific">Holothuria leucospilota</name>
    <name type="common">Black long sea cucumber</name>
    <name type="synonym">Mertensiothuria leucospilota</name>
    <dbReference type="NCBI Taxonomy" id="206669"/>
    <lineage>
        <taxon>Eukaryota</taxon>
        <taxon>Metazoa</taxon>
        <taxon>Echinodermata</taxon>
        <taxon>Eleutherozoa</taxon>
        <taxon>Echinozoa</taxon>
        <taxon>Holothuroidea</taxon>
        <taxon>Aspidochirotacea</taxon>
        <taxon>Aspidochirotida</taxon>
        <taxon>Holothuriidae</taxon>
        <taxon>Holothuria</taxon>
    </lineage>
</organism>
<dbReference type="SUPFAM" id="SSF46785">
    <property type="entry name" value="Winged helix' DNA-binding domain"/>
    <property type="match status" value="1"/>
</dbReference>
<keyword evidence="4" id="KW-0805">Transcription regulation</keyword>
<dbReference type="OrthoDB" id="26094at2759"/>
<evidence type="ECO:0000256" key="5">
    <source>
        <dbReference type="ARBA" id="ARBA00023125"/>
    </source>
</evidence>
<dbReference type="GO" id="GO:0006368">
    <property type="term" value="P:transcription elongation by RNA polymerase II"/>
    <property type="evidence" value="ECO:0007669"/>
    <property type="project" value="UniProtKB-ARBA"/>
</dbReference>
<dbReference type="EMBL" id="JAIZAY010000013">
    <property type="protein sequence ID" value="KAJ8031360.1"/>
    <property type="molecule type" value="Genomic_DNA"/>
</dbReference>
<comment type="caution">
    <text evidence="11">The sequence shown here is derived from an EMBL/GenBank/DDBJ whole genome shotgun (WGS) entry which is preliminary data.</text>
</comment>
<dbReference type="InterPro" id="IPR036390">
    <property type="entry name" value="WH_DNA-bd_sf"/>
</dbReference>
<evidence type="ECO:0000259" key="10">
    <source>
        <dbReference type="Pfam" id="PF17683"/>
    </source>
</evidence>
<evidence type="ECO:0000256" key="6">
    <source>
        <dbReference type="ARBA" id="ARBA00023163"/>
    </source>
</evidence>
<evidence type="ECO:0000259" key="9">
    <source>
        <dbReference type="Pfam" id="PF02270"/>
    </source>
</evidence>
<dbReference type="GO" id="GO:0003677">
    <property type="term" value="F:DNA binding"/>
    <property type="evidence" value="ECO:0007669"/>
    <property type="project" value="UniProtKB-KW"/>
</dbReference>
<dbReference type="Gene3D" id="1.10.10.10">
    <property type="entry name" value="Winged helix-like DNA-binding domain superfamily/Winged helix DNA-binding domain"/>
    <property type="match status" value="1"/>
</dbReference>
<proteinExistence type="inferred from homology"/>
<dbReference type="InterPro" id="IPR003196">
    <property type="entry name" value="TFIIF_beta"/>
</dbReference>
<dbReference type="Pfam" id="PF17683">
    <property type="entry name" value="TFIIF_beta_N"/>
    <property type="match status" value="1"/>
</dbReference>
<comment type="similarity">
    <text evidence="2">Belongs to the TFIIF beta subunit family.</text>
</comment>
<sequence length="284" mass="32627">MNDRTDVDITGANSNVMLVKVPKYISKRWEKVGPGGAVGKLRVSSKLNKRDFTFILKQDLANLILPDDDVKIPQEYKFHTQVAANRTAVVFSENSGQAFYSVTEQSSSSSGDGSTSMTQTKISLEGQVAERAECRPVGGDNYMKMKRYWMLGRFCYLFIVPFSRLQIRNALQPQRTTKAIDKRPIFKPTSNRTVNTFFDKKKKSDEGKKARLERDQVMDMLFKAFEKHQYYSFKDLVQITQQPSPYLKEILKDIGTYNTKAPHKFMWELKPEYRHYQGPADSAS</sequence>
<dbReference type="InterPro" id="IPR040504">
    <property type="entry name" value="TFIIF_beta_N"/>
</dbReference>
<dbReference type="PANTHER" id="PTHR10445:SF0">
    <property type="entry name" value="GENERAL TRANSCRIPTION FACTOR IIF SUBUNIT 2"/>
    <property type="match status" value="1"/>
</dbReference>
<dbReference type="FunFam" id="1.10.10.10:FF:000035">
    <property type="entry name" value="General transcription factor IIF subunit 2"/>
    <property type="match status" value="1"/>
</dbReference>
<dbReference type="CDD" id="cd07980">
    <property type="entry name" value="TFIIF_beta"/>
    <property type="match status" value="1"/>
</dbReference>
<evidence type="ECO:0000313" key="11">
    <source>
        <dbReference type="EMBL" id="KAJ8031360.1"/>
    </source>
</evidence>
<dbReference type="InterPro" id="IPR040450">
    <property type="entry name" value="TFIIF_beta_HTH"/>
</dbReference>
<protein>
    <recommendedName>
        <fullName evidence="3">General transcription factor IIF subunit 2</fullName>
    </recommendedName>
    <alternativeName>
        <fullName evidence="8">Transcription initiation factor IIF subunit beta</fullName>
    </alternativeName>
</protein>
<dbReference type="Pfam" id="PF02270">
    <property type="entry name" value="TFIIF_beta"/>
    <property type="match status" value="1"/>
</dbReference>
<evidence type="ECO:0000256" key="4">
    <source>
        <dbReference type="ARBA" id="ARBA00023015"/>
    </source>
</evidence>
<feature type="domain" description="TFIIF beta subunit HTH" evidence="9">
    <location>
        <begin position="210"/>
        <end position="274"/>
    </location>
</feature>
<reference evidence="11" key="1">
    <citation type="submission" date="2021-10" db="EMBL/GenBank/DDBJ databases">
        <title>Tropical sea cucumber genome reveals ecological adaptation and Cuvierian tubules defense mechanism.</title>
        <authorList>
            <person name="Chen T."/>
        </authorList>
    </citation>
    <scope>NUCLEOTIDE SEQUENCE</scope>
    <source>
        <strain evidence="11">Nanhai2018</strain>
        <tissue evidence="11">Muscle</tissue>
    </source>
</reference>
<name>A0A9Q1BRC6_HOLLE</name>
<dbReference type="GO" id="GO:0006367">
    <property type="term" value="P:transcription initiation at RNA polymerase II promoter"/>
    <property type="evidence" value="ECO:0007669"/>
    <property type="project" value="InterPro"/>
</dbReference>
<evidence type="ECO:0000256" key="3">
    <source>
        <dbReference type="ARBA" id="ARBA00020815"/>
    </source>
</evidence>
<evidence type="ECO:0000256" key="8">
    <source>
        <dbReference type="ARBA" id="ARBA00033388"/>
    </source>
</evidence>
<evidence type="ECO:0000256" key="2">
    <source>
        <dbReference type="ARBA" id="ARBA00009543"/>
    </source>
</evidence>
<dbReference type="PANTHER" id="PTHR10445">
    <property type="entry name" value="GENERAL TRANSCRIPTION FACTOR IIF SUBUNIT 2"/>
    <property type="match status" value="1"/>
</dbReference>
<dbReference type="AlphaFoldDB" id="A0A9Q1BRC6"/>
<dbReference type="GO" id="GO:0005674">
    <property type="term" value="C:transcription factor TFIIF complex"/>
    <property type="evidence" value="ECO:0007669"/>
    <property type="project" value="InterPro"/>
</dbReference>
<dbReference type="SUPFAM" id="SSF50916">
    <property type="entry name" value="Rap30/74 interaction domains"/>
    <property type="match status" value="1"/>
</dbReference>
<comment type="subcellular location">
    <subcellularLocation>
        <location evidence="1">Nucleus</location>
    </subcellularLocation>
</comment>
<keyword evidence="5" id="KW-0238">DNA-binding</keyword>
<dbReference type="InterPro" id="IPR011039">
    <property type="entry name" value="TFIIF_interaction"/>
</dbReference>
<evidence type="ECO:0000256" key="7">
    <source>
        <dbReference type="ARBA" id="ARBA00023242"/>
    </source>
</evidence>
<dbReference type="Proteomes" id="UP001152320">
    <property type="component" value="Chromosome 13"/>
</dbReference>
<gene>
    <name evidence="11" type="ORF">HOLleu_28068</name>
</gene>
<evidence type="ECO:0000256" key="1">
    <source>
        <dbReference type="ARBA" id="ARBA00004123"/>
    </source>
</evidence>
<evidence type="ECO:0000313" key="12">
    <source>
        <dbReference type="Proteomes" id="UP001152320"/>
    </source>
</evidence>
<dbReference type="InterPro" id="IPR036388">
    <property type="entry name" value="WH-like_DNA-bd_sf"/>
</dbReference>
<feature type="domain" description="TFIIF beta subunit N-terminal" evidence="10">
    <location>
        <begin position="13"/>
        <end position="137"/>
    </location>
</feature>
<accession>A0A9Q1BRC6</accession>
<keyword evidence="12" id="KW-1185">Reference proteome</keyword>